<dbReference type="GO" id="GO:0005886">
    <property type="term" value="C:plasma membrane"/>
    <property type="evidence" value="ECO:0007669"/>
    <property type="project" value="InterPro"/>
</dbReference>
<dbReference type="Pfam" id="PF06305">
    <property type="entry name" value="LapA_dom"/>
    <property type="match status" value="1"/>
</dbReference>
<dbReference type="AlphaFoldDB" id="A0A2H1M4X4"/>
<evidence type="ECO:0000259" key="1">
    <source>
        <dbReference type="Pfam" id="PF06305"/>
    </source>
</evidence>
<protein>
    <submittedName>
        <fullName evidence="2">LapA family protein</fullName>
    </submittedName>
</protein>
<gene>
    <name evidence="2" type="ORF">QBD03_06030</name>
</gene>
<name>A0A2H1M4X4_LATSK</name>
<feature type="domain" description="Lipopolysaccharide assembly protein A" evidence="1">
    <location>
        <begin position="25"/>
        <end position="84"/>
    </location>
</feature>
<evidence type="ECO:0000313" key="3">
    <source>
        <dbReference type="Proteomes" id="UP001179858"/>
    </source>
</evidence>
<dbReference type="InterPro" id="IPR010445">
    <property type="entry name" value="LapA_dom"/>
</dbReference>
<dbReference type="Proteomes" id="UP001179858">
    <property type="component" value="Chromosome"/>
</dbReference>
<sequence length="132" mass="14635">MMKKQGRLITILILALIVVVFAVLNVDPVAINFGFTTVDWPLIIVIVVSLLIGAIITFLAATGSSLSQRKAQKQWTKEKADLEQGQEAKIKAAVEAEQVKQKATYDKLLADKEAELHEMNAKMKQLMQSKEV</sequence>
<dbReference type="PANTHER" id="PTHR41335">
    <property type="entry name" value="MEMBRANE PROTEIN-RELATED"/>
    <property type="match status" value="1"/>
</dbReference>
<accession>A0A2H1M4X4</accession>
<dbReference type="EMBL" id="CP122959">
    <property type="protein sequence ID" value="WGI18316.1"/>
    <property type="molecule type" value="Genomic_DNA"/>
</dbReference>
<proteinExistence type="predicted"/>
<organism evidence="2 3">
    <name type="scientific">Latilactobacillus sakei</name>
    <name type="common">Lactobacillus sakei</name>
    <dbReference type="NCBI Taxonomy" id="1599"/>
    <lineage>
        <taxon>Bacteria</taxon>
        <taxon>Bacillati</taxon>
        <taxon>Bacillota</taxon>
        <taxon>Bacilli</taxon>
        <taxon>Lactobacillales</taxon>
        <taxon>Lactobacillaceae</taxon>
        <taxon>Latilactobacillus</taxon>
    </lineage>
</organism>
<evidence type="ECO:0000313" key="2">
    <source>
        <dbReference type="EMBL" id="WGI18316.1"/>
    </source>
</evidence>
<dbReference type="PANTHER" id="PTHR41335:SF1">
    <property type="entry name" value="MEMBRANE PROTEIN"/>
    <property type="match status" value="1"/>
</dbReference>
<dbReference type="RefSeq" id="WP_051524255.1">
    <property type="nucleotide sequence ID" value="NZ_BJLN01000001.1"/>
</dbReference>
<reference evidence="2" key="1">
    <citation type="submission" date="2023-04" db="EMBL/GenBank/DDBJ databases">
        <title>Novel strain of Lactilactobacillus sakei and use thereof.</title>
        <authorList>
            <person name="Kim S.Y."/>
        </authorList>
    </citation>
    <scope>NUCLEOTIDE SEQUENCE</scope>
    <source>
        <strain evidence="2">HUP1</strain>
    </source>
</reference>